<gene>
    <name evidence="2" type="ORF">F0L68_22570</name>
</gene>
<proteinExistence type="predicted"/>
<sequence length="196" mass="21211">MVPTVSSAVHGHGRYTVEDWESLPESNWPRVELINGEFAITPPPTGQHQYASDELRYILRDALRAADRDDLFVVSGIGIKISFNQAFVPDLAILDIPPIGASFDVHHLVLAVEIVSPGSTKRDRLTKPASYAAAGVPFYWRVEAAGAGAPEIVVHRLQGGAYVEEATLKPGTRTTLSTATPVPVTLDPADLPPLRR</sequence>
<dbReference type="Pfam" id="PF05685">
    <property type="entry name" value="Uma2"/>
    <property type="match status" value="1"/>
</dbReference>
<evidence type="ECO:0000259" key="1">
    <source>
        <dbReference type="Pfam" id="PF05685"/>
    </source>
</evidence>
<reference evidence="2 3" key="2">
    <citation type="submission" date="2019-09" db="EMBL/GenBank/DDBJ databases">
        <authorList>
            <person name="Jin C."/>
        </authorList>
    </citation>
    <scope>NUCLEOTIDE SEQUENCE [LARGE SCALE GENOMIC DNA]</scope>
    <source>
        <strain evidence="2 3">AN110305</strain>
    </source>
</reference>
<keyword evidence="2" id="KW-0378">Hydrolase</keyword>
<dbReference type="RefSeq" id="WP_149851628.1">
    <property type="nucleotide sequence ID" value="NZ_VUOB01000041.1"/>
</dbReference>
<keyword evidence="2" id="KW-0255">Endonuclease</keyword>
<protein>
    <submittedName>
        <fullName evidence="2">Uma2 family endonuclease</fullName>
    </submittedName>
</protein>
<dbReference type="InterPro" id="IPR011335">
    <property type="entry name" value="Restrct_endonuc-II-like"/>
</dbReference>
<keyword evidence="3" id="KW-1185">Reference proteome</keyword>
<comment type="caution">
    <text evidence="2">The sequence shown here is derived from an EMBL/GenBank/DDBJ whole genome shotgun (WGS) entry which is preliminary data.</text>
</comment>
<dbReference type="Proteomes" id="UP000323454">
    <property type="component" value="Unassembled WGS sequence"/>
</dbReference>
<dbReference type="CDD" id="cd06260">
    <property type="entry name" value="DUF820-like"/>
    <property type="match status" value="1"/>
</dbReference>
<name>A0A5B2X668_9PSEU</name>
<dbReference type="Gene3D" id="3.90.1570.10">
    <property type="entry name" value="tt1808, chain A"/>
    <property type="match status" value="1"/>
</dbReference>
<dbReference type="PANTHER" id="PTHR35400:SF3">
    <property type="entry name" value="SLL1072 PROTEIN"/>
    <property type="match status" value="1"/>
</dbReference>
<accession>A0A5B2X668</accession>
<evidence type="ECO:0000313" key="2">
    <source>
        <dbReference type="EMBL" id="KAA2258631.1"/>
    </source>
</evidence>
<dbReference type="OrthoDB" id="9799703at2"/>
<dbReference type="InterPro" id="IPR012296">
    <property type="entry name" value="Nuclease_put_TT1808"/>
</dbReference>
<reference evidence="2 3" key="1">
    <citation type="submission" date="2019-09" db="EMBL/GenBank/DDBJ databases">
        <title>Goodfellowia gen. nov., a new genus of the Pseudonocardineae related to Actinoalloteichus, containing Goodfellowia coeruleoviolacea gen. nov., comb. nov. gen. nov., comb. nov.</title>
        <authorList>
            <person name="Labeda D."/>
        </authorList>
    </citation>
    <scope>NUCLEOTIDE SEQUENCE [LARGE SCALE GENOMIC DNA]</scope>
    <source>
        <strain evidence="2 3">AN110305</strain>
    </source>
</reference>
<dbReference type="GO" id="GO:0004519">
    <property type="term" value="F:endonuclease activity"/>
    <property type="evidence" value="ECO:0007669"/>
    <property type="project" value="UniProtKB-KW"/>
</dbReference>
<dbReference type="PANTHER" id="PTHR35400">
    <property type="entry name" value="SLR1083 PROTEIN"/>
    <property type="match status" value="1"/>
</dbReference>
<dbReference type="SUPFAM" id="SSF52980">
    <property type="entry name" value="Restriction endonuclease-like"/>
    <property type="match status" value="1"/>
</dbReference>
<evidence type="ECO:0000313" key="3">
    <source>
        <dbReference type="Proteomes" id="UP000323454"/>
    </source>
</evidence>
<dbReference type="InterPro" id="IPR008538">
    <property type="entry name" value="Uma2"/>
</dbReference>
<dbReference type="EMBL" id="VUOB01000041">
    <property type="protein sequence ID" value="KAA2258631.1"/>
    <property type="molecule type" value="Genomic_DNA"/>
</dbReference>
<keyword evidence="2" id="KW-0540">Nuclease</keyword>
<organism evidence="2 3">
    <name type="scientific">Solihabitans fulvus</name>
    <dbReference type="NCBI Taxonomy" id="1892852"/>
    <lineage>
        <taxon>Bacteria</taxon>
        <taxon>Bacillati</taxon>
        <taxon>Actinomycetota</taxon>
        <taxon>Actinomycetes</taxon>
        <taxon>Pseudonocardiales</taxon>
        <taxon>Pseudonocardiaceae</taxon>
        <taxon>Solihabitans</taxon>
    </lineage>
</organism>
<feature type="domain" description="Putative restriction endonuclease" evidence="1">
    <location>
        <begin position="18"/>
        <end position="184"/>
    </location>
</feature>
<dbReference type="AlphaFoldDB" id="A0A5B2X668"/>